<keyword evidence="1" id="KW-0812">Transmembrane</keyword>
<feature type="domain" description="DUF7939" evidence="2">
    <location>
        <begin position="437"/>
        <end position="519"/>
    </location>
</feature>
<dbReference type="HOGENOM" id="CLU_031701_1_0_6"/>
<proteinExistence type="predicted"/>
<evidence type="ECO:0000313" key="3">
    <source>
        <dbReference type="EMBL" id="EED35757.1"/>
    </source>
</evidence>
<dbReference type="Pfam" id="PF13584">
    <property type="entry name" value="BatD"/>
    <property type="match status" value="2"/>
</dbReference>
<dbReference type="PANTHER" id="PTHR40940">
    <property type="entry name" value="PROTEIN BATD-RELATED"/>
    <property type="match status" value="1"/>
</dbReference>
<dbReference type="AlphaFoldDB" id="B8KXW6"/>
<gene>
    <name evidence="3" type="ORF">NOR51B_1704</name>
</gene>
<keyword evidence="1" id="KW-1133">Transmembrane helix</keyword>
<dbReference type="STRING" id="565045.NOR51B_1704"/>
<protein>
    <recommendedName>
        <fullName evidence="2">DUF7939 domain-containing protein</fullName>
    </recommendedName>
</protein>
<evidence type="ECO:0000313" key="4">
    <source>
        <dbReference type="Proteomes" id="UP000004699"/>
    </source>
</evidence>
<evidence type="ECO:0000259" key="2">
    <source>
        <dbReference type="Pfam" id="PF25607"/>
    </source>
</evidence>
<dbReference type="PANTHER" id="PTHR40940:SF1">
    <property type="entry name" value="PROTEIN BATD"/>
    <property type="match status" value="1"/>
</dbReference>
<dbReference type="InterPro" id="IPR025738">
    <property type="entry name" value="BatD"/>
</dbReference>
<evidence type="ECO:0000256" key="1">
    <source>
        <dbReference type="SAM" id="Phobius"/>
    </source>
</evidence>
<name>B8KXW6_9GAMM</name>
<sequence length="534" mass="57837">MVLLLILVTAPVDARLSAEVDRREVALGETLRLTLRGDDGEDPDDVDLTPLSANFVLLQRSSSTNASLINGSGSVIRTLEIEMEPLREGLMVIPSFSAGGRQTTPIAIKVKPRQVTATDDARVQFSAQVDLDEAYVQQQVILTVTLAQSVNLDARTVSELNIPDAVVEQLEQRSFQRRQSGRLWQVTELRYAIFPQKSGSLEIPPITFSGRELIPGRSLLGARLGNRTLLETTPIRVAVKPVPTAFTGDVWLPASALELRENWSSNPGSLSVGDSTTRTIEIVARGLQGSQIPPLTSFGDTSPPPGLRFYPDTETIDDREVTGGIEGFRVQSEALVSTDTGSWQLPAIELPWWNTETDQMEIARLPGRSVSVAGPAGQTPTGTEGAASVTETAENTTLLWQGVAAAGWFLVLLLGAWVVYLHKTTPNPGAKTRPTPKQNLVALRLACQNNDTQAARTAVLKWSQDHFGDGAPATLAEVGRRCSPNVQEQLRALDAALYRVGDDDWSGQALFAAIRDERAPADNGSDSRYSLYPT</sequence>
<dbReference type="EMBL" id="DS999411">
    <property type="protein sequence ID" value="EED35757.1"/>
    <property type="molecule type" value="Genomic_DNA"/>
</dbReference>
<organism evidence="3 4">
    <name type="scientific">Luminiphilus syltensis NOR5-1B</name>
    <dbReference type="NCBI Taxonomy" id="565045"/>
    <lineage>
        <taxon>Bacteria</taxon>
        <taxon>Pseudomonadati</taxon>
        <taxon>Pseudomonadota</taxon>
        <taxon>Gammaproteobacteria</taxon>
        <taxon>Cellvibrionales</taxon>
        <taxon>Halieaceae</taxon>
        <taxon>Luminiphilus</taxon>
    </lineage>
</organism>
<dbReference type="Proteomes" id="UP000004699">
    <property type="component" value="Unassembled WGS sequence"/>
</dbReference>
<dbReference type="Pfam" id="PF25607">
    <property type="entry name" value="DUF7939"/>
    <property type="match status" value="1"/>
</dbReference>
<keyword evidence="4" id="KW-1185">Reference proteome</keyword>
<feature type="transmembrane region" description="Helical" evidence="1">
    <location>
        <begin position="398"/>
        <end position="421"/>
    </location>
</feature>
<keyword evidence="1" id="KW-0472">Membrane</keyword>
<accession>B8KXW6</accession>
<dbReference type="InterPro" id="IPR057699">
    <property type="entry name" value="DUF7939"/>
</dbReference>
<dbReference type="eggNOG" id="COG0457">
    <property type="taxonomic scope" value="Bacteria"/>
</dbReference>
<reference evidence="4" key="1">
    <citation type="journal article" date="2013" name="BMC Microbiol.">
        <title>Taxonomy and evolution of bacteriochlorophyll a-containing members of the OM60/NOR5 clade of marine gammaproteobacteria: description of Luminiphilus syltensis gen. nov., sp. nov., reclassification of Haliea rubra as Pseudohaliea rubra gen. nov., comb. nov., and emendation of Chromatocurvus halotolerans.</title>
        <authorList>
            <person name="Spring S."/>
            <person name="Riedel T."/>
            <person name="Sproer C."/>
            <person name="Yan S."/>
            <person name="Harder J."/>
            <person name="Fuchs B.M."/>
        </authorList>
    </citation>
    <scope>NUCLEOTIDE SEQUENCE [LARGE SCALE GENOMIC DNA]</scope>
    <source>
        <strain evidence="4">NOR51-B</strain>
    </source>
</reference>